<keyword evidence="8" id="KW-0472">Membrane</keyword>
<dbReference type="GO" id="GO:0005506">
    <property type="term" value="F:iron ion binding"/>
    <property type="evidence" value="ECO:0007669"/>
    <property type="project" value="InterPro"/>
</dbReference>
<dbReference type="GO" id="GO:0020037">
    <property type="term" value="F:heme binding"/>
    <property type="evidence" value="ECO:0007669"/>
    <property type="project" value="InterPro"/>
</dbReference>
<dbReference type="GO" id="GO:0004497">
    <property type="term" value="F:monooxygenase activity"/>
    <property type="evidence" value="ECO:0007669"/>
    <property type="project" value="UniProtKB-KW"/>
</dbReference>
<gene>
    <name evidence="9" type="ORF">PMAYCL1PPCAC_15889</name>
    <name evidence="10" type="ORF">PMAYCL1PPCAC_15890</name>
</gene>
<evidence type="ECO:0000256" key="5">
    <source>
        <dbReference type="ARBA" id="ARBA00023033"/>
    </source>
</evidence>
<keyword evidence="5 7" id="KW-0503">Monooxygenase</keyword>
<dbReference type="PRINTS" id="PR00385">
    <property type="entry name" value="P450"/>
</dbReference>
<evidence type="ECO:0000313" key="9">
    <source>
        <dbReference type="EMBL" id="GMR45694.1"/>
    </source>
</evidence>
<evidence type="ECO:0000256" key="8">
    <source>
        <dbReference type="SAM" id="Phobius"/>
    </source>
</evidence>
<dbReference type="EMBL" id="BTRK01000004">
    <property type="protein sequence ID" value="GMR45694.1"/>
    <property type="molecule type" value="Genomic_DNA"/>
</dbReference>
<evidence type="ECO:0000256" key="7">
    <source>
        <dbReference type="RuleBase" id="RU000461"/>
    </source>
</evidence>
<evidence type="ECO:0000256" key="6">
    <source>
        <dbReference type="PIRSR" id="PIRSR602401-1"/>
    </source>
</evidence>
<keyword evidence="8" id="KW-0812">Transmembrane</keyword>
<proteinExistence type="inferred from homology"/>
<dbReference type="GO" id="GO:0016705">
    <property type="term" value="F:oxidoreductase activity, acting on paired donors, with incorporation or reduction of molecular oxygen"/>
    <property type="evidence" value="ECO:0007669"/>
    <property type="project" value="InterPro"/>
</dbReference>
<dbReference type="PROSITE" id="PS00086">
    <property type="entry name" value="CYTOCHROME_P450"/>
    <property type="match status" value="1"/>
</dbReference>
<keyword evidence="7" id="KW-0560">Oxidoreductase</keyword>
<comment type="caution">
    <text evidence="10">The sequence shown here is derived from an EMBL/GenBank/DDBJ whole genome shotgun (WGS) entry which is preliminary data.</text>
</comment>
<dbReference type="Proteomes" id="UP001328107">
    <property type="component" value="Unassembled WGS sequence"/>
</dbReference>
<evidence type="ECO:0000256" key="1">
    <source>
        <dbReference type="ARBA" id="ARBA00001971"/>
    </source>
</evidence>
<dbReference type="InterPro" id="IPR036396">
    <property type="entry name" value="Cyt_P450_sf"/>
</dbReference>
<feature type="transmembrane region" description="Helical" evidence="8">
    <location>
        <begin position="7"/>
        <end position="29"/>
    </location>
</feature>
<reference evidence="11" key="1">
    <citation type="submission" date="2022-10" db="EMBL/GenBank/DDBJ databases">
        <title>Genome assembly of Pristionchus species.</title>
        <authorList>
            <person name="Yoshida K."/>
            <person name="Sommer R.J."/>
        </authorList>
    </citation>
    <scope>NUCLEOTIDE SEQUENCE [LARGE SCALE GENOMIC DNA]</scope>
    <source>
        <strain evidence="9 11">RS5460</strain>
    </source>
</reference>
<keyword evidence="4 6" id="KW-0408">Iron</keyword>
<evidence type="ECO:0008006" key="12">
    <source>
        <dbReference type="Google" id="ProtNLM"/>
    </source>
</evidence>
<sequence length="526" mass="60951">RGHRPMPVYYLLYCVAAAAFSSLALLYWLRRGLFTWAVLAYRSIYLLRNIRGPPNYPIVGSLLDFKWNHRDVSYDIERKLRAAMMNKSDPIGMFKAWIGPVPLVVLLKARHNKALLESNSLITKPWMYDIISEWLGRGLLTSTSEKWHSRRKIITPTFQFNILKGYRDVFVAQGRVLVDQLESFADTGRELDLFPFVKRCALDIIAETAMGTQLNTQTGGNAEYCEAVDRMSNRMFEYMLFPPLWIKPIWFASGRGGEFYRLVKNAQEFTLKVIRERRQIMQEEGLLDARDDDEDAKSLGKKSVFIDMLLLQQAANALSDEDIREEVGTFMFEGHDTTASAMGFTIWFLGQYPQCQKLVHEEIDSVFGDDKVRDPTEADLRRLPYFERCIKEALRLMPSVPFIARVLSHDFEIEGVTLPKNLPVIVAPWICQRDPDHWERPDEFFPDHFMPEKVATRDPYAYVPFSAGPRNCVGQKFAIAEEKTVLSWFFRRYSVESMQPFPDSPMVPELIIKPLDGFLVHLYKRH</sequence>
<keyword evidence="6 7" id="KW-0479">Metal-binding</keyword>
<dbReference type="PANTHER" id="PTHR24291:SF146">
    <property type="entry name" value="CYTOCHROME P450"/>
    <property type="match status" value="1"/>
</dbReference>
<dbReference type="Gene3D" id="1.10.630.10">
    <property type="entry name" value="Cytochrome P450"/>
    <property type="match status" value="1"/>
</dbReference>
<dbReference type="AlphaFoldDB" id="A0AAN5CJQ6"/>
<dbReference type="PRINTS" id="PR00463">
    <property type="entry name" value="EP450I"/>
</dbReference>
<comment type="similarity">
    <text evidence="2 7">Belongs to the cytochrome P450 family.</text>
</comment>
<keyword evidence="3 6" id="KW-0349">Heme</keyword>
<dbReference type="EMBL" id="BTRK01000004">
    <property type="protein sequence ID" value="GMR45695.1"/>
    <property type="molecule type" value="Genomic_DNA"/>
</dbReference>
<dbReference type="CDD" id="cd20628">
    <property type="entry name" value="CYP4"/>
    <property type="match status" value="1"/>
</dbReference>
<accession>A0AAN5CJQ6</accession>
<evidence type="ECO:0000256" key="3">
    <source>
        <dbReference type="ARBA" id="ARBA00022617"/>
    </source>
</evidence>
<protein>
    <recommendedName>
        <fullName evidence="12">Cytochrome P450</fullName>
    </recommendedName>
</protein>
<dbReference type="SUPFAM" id="SSF48264">
    <property type="entry name" value="Cytochrome P450"/>
    <property type="match status" value="1"/>
</dbReference>
<dbReference type="InterPro" id="IPR002401">
    <property type="entry name" value="Cyt_P450_E_grp-I"/>
</dbReference>
<keyword evidence="8" id="KW-1133">Transmembrane helix</keyword>
<feature type="non-terminal residue" evidence="10">
    <location>
        <position position="1"/>
    </location>
</feature>
<name>A0AAN5CJQ6_9BILA</name>
<reference evidence="10" key="2">
    <citation type="submission" date="2023-06" db="EMBL/GenBank/DDBJ databases">
        <title>Genome assembly of Pristionchus species.</title>
        <authorList>
            <person name="Yoshida K."/>
            <person name="Sommer R.J."/>
        </authorList>
    </citation>
    <scope>NUCLEOTIDE SEQUENCE</scope>
    <source>
        <strain evidence="10">RS5460</strain>
    </source>
</reference>
<dbReference type="Pfam" id="PF00067">
    <property type="entry name" value="p450"/>
    <property type="match status" value="1"/>
</dbReference>
<dbReference type="InterPro" id="IPR017972">
    <property type="entry name" value="Cyt_P450_CS"/>
</dbReference>
<dbReference type="PANTHER" id="PTHR24291">
    <property type="entry name" value="CYTOCHROME P450 FAMILY 4"/>
    <property type="match status" value="1"/>
</dbReference>
<dbReference type="InterPro" id="IPR001128">
    <property type="entry name" value="Cyt_P450"/>
</dbReference>
<keyword evidence="11" id="KW-1185">Reference proteome</keyword>
<evidence type="ECO:0000313" key="10">
    <source>
        <dbReference type="EMBL" id="GMR45695.1"/>
    </source>
</evidence>
<evidence type="ECO:0000313" key="11">
    <source>
        <dbReference type="Proteomes" id="UP001328107"/>
    </source>
</evidence>
<organism evidence="10 11">
    <name type="scientific">Pristionchus mayeri</name>
    <dbReference type="NCBI Taxonomy" id="1317129"/>
    <lineage>
        <taxon>Eukaryota</taxon>
        <taxon>Metazoa</taxon>
        <taxon>Ecdysozoa</taxon>
        <taxon>Nematoda</taxon>
        <taxon>Chromadorea</taxon>
        <taxon>Rhabditida</taxon>
        <taxon>Rhabditina</taxon>
        <taxon>Diplogasteromorpha</taxon>
        <taxon>Diplogasteroidea</taxon>
        <taxon>Neodiplogasteridae</taxon>
        <taxon>Pristionchus</taxon>
    </lineage>
</organism>
<dbReference type="InterPro" id="IPR050196">
    <property type="entry name" value="Cytochrome_P450_Monoox"/>
</dbReference>
<comment type="cofactor">
    <cofactor evidence="1 6">
        <name>heme</name>
        <dbReference type="ChEBI" id="CHEBI:30413"/>
    </cofactor>
</comment>
<feature type="binding site" description="axial binding residue" evidence="6">
    <location>
        <position position="472"/>
    </location>
    <ligand>
        <name>heme</name>
        <dbReference type="ChEBI" id="CHEBI:30413"/>
    </ligand>
    <ligandPart>
        <name>Fe</name>
        <dbReference type="ChEBI" id="CHEBI:18248"/>
    </ligandPart>
</feature>
<evidence type="ECO:0000256" key="4">
    <source>
        <dbReference type="ARBA" id="ARBA00023004"/>
    </source>
</evidence>
<evidence type="ECO:0000256" key="2">
    <source>
        <dbReference type="ARBA" id="ARBA00010617"/>
    </source>
</evidence>